<evidence type="ECO:0000259" key="7">
    <source>
        <dbReference type="Pfam" id="PF00884"/>
    </source>
</evidence>
<dbReference type="AlphaFoldDB" id="A0A964TBU7"/>
<comment type="similarity">
    <text evidence="1">Belongs to the sulfatase family.</text>
</comment>
<gene>
    <name evidence="8" type="ORF">GTQ34_05125</name>
</gene>
<evidence type="ECO:0000256" key="6">
    <source>
        <dbReference type="SAM" id="SignalP"/>
    </source>
</evidence>
<dbReference type="GO" id="GO:0046872">
    <property type="term" value="F:metal ion binding"/>
    <property type="evidence" value="ECO:0007669"/>
    <property type="project" value="UniProtKB-KW"/>
</dbReference>
<dbReference type="PROSITE" id="PS00149">
    <property type="entry name" value="SULFATASE_2"/>
    <property type="match status" value="1"/>
</dbReference>
<dbReference type="Gene3D" id="3.30.1120.10">
    <property type="match status" value="1"/>
</dbReference>
<dbReference type="RefSeq" id="WP_166522667.1">
    <property type="nucleotide sequence ID" value="NZ_JAAABI010000001.1"/>
</dbReference>
<dbReference type="PANTHER" id="PTHR42693">
    <property type="entry name" value="ARYLSULFATASE FAMILY MEMBER"/>
    <property type="match status" value="1"/>
</dbReference>
<keyword evidence="3 8" id="KW-0378">Hydrolase</keyword>
<feature type="region of interest" description="Disordered" evidence="5">
    <location>
        <begin position="571"/>
        <end position="592"/>
    </location>
</feature>
<name>A0A964TBU7_9FLAO</name>
<feature type="signal peptide" evidence="6">
    <location>
        <begin position="1"/>
        <end position="27"/>
    </location>
</feature>
<feature type="chain" id="PRO_5037835096" evidence="6">
    <location>
        <begin position="28"/>
        <end position="592"/>
    </location>
</feature>
<evidence type="ECO:0000256" key="4">
    <source>
        <dbReference type="ARBA" id="ARBA00022837"/>
    </source>
</evidence>
<evidence type="ECO:0000256" key="2">
    <source>
        <dbReference type="ARBA" id="ARBA00022723"/>
    </source>
</evidence>
<organism evidence="8 9">
    <name type="scientific">Flagellimonas ochracea</name>
    <dbReference type="NCBI Taxonomy" id="2696472"/>
    <lineage>
        <taxon>Bacteria</taxon>
        <taxon>Pseudomonadati</taxon>
        <taxon>Bacteroidota</taxon>
        <taxon>Flavobacteriia</taxon>
        <taxon>Flavobacteriales</taxon>
        <taxon>Flavobacteriaceae</taxon>
        <taxon>Flagellimonas</taxon>
    </lineage>
</organism>
<dbReference type="Proteomes" id="UP000667650">
    <property type="component" value="Unassembled WGS sequence"/>
</dbReference>
<dbReference type="SUPFAM" id="SSF53649">
    <property type="entry name" value="Alkaline phosphatase-like"/>
    <property type="match status" value="1"/>
</dbReference>
<dbReference type="EMBL" id="JAAABI010000001">
    <property type="protein sequence ID" value="NAY91296.1"/>
    <property type="molecule type" value="Genomic_DNA"/>
</dbReference>
<comment type="caution">
    <text evidence="8">The sequence shown here is derived from an EMBL/GenBank/DDBJ whole genome shotgun (WGS) entry which is preliminary data.</text>
</comment>
<feature type="compositionally biased region" description="Basic and acidic residues" evidence="5">
    <location>
        <begin position="577"/>
        <end position="592"/>
    </location>
</feature>
<evidence type="ECO:0000313" key="9">
    <source>
        <dbReference type="Proteomes" id="UP000667650"/>
    </source>
</evidence>
<keyword evidence="2" id="KW-0479">Metal-binding</keyword>
<evidence type="ECO:0000256" key="5">
    <source>
        <dbReference type="SAM" id="MobiDB-lite"/>
    </source>
</evidence>
<evidence type="ECO:0000256" key="1">
    <source>
        <dbReference type="ARBA" id="ARBA00008779"/>
    </source>
</evidence>
<dbReference type="InterPro" id="IPR017850">
    <property type="entry name" value="Alkaline_phosphatase_core_sf"/>
</dbReference>
<dbReference type="Gene3D" id="3.40.720.10">
    <property type="entry name" value="Alkaline Phosphatase, subunit A"/>
    <property type="match status" value="1"/>
</dbReference>
<keyword evidence="6" id="KW-0732">Signal</keyword>
<dbReference type="PANTHER" id="PTHR42693:SF33">
    <property type="entry name" value="ARYLSULFATASE"/>
    <property type="match status" value="1"/>
</dbReference>
<accession>A0A964TBU7</accession>
<reference evidence="8" key="1">
    <citation type="submission" date="2020-01" db="EMBL/GenBank/DDBJ databases">
        <title>Muricauda ochracea sp. nov., isolated from a tidal flat of Garorim bay in Korea.</title>
        <authorList>
            <person name="Kim D."/>
            <person name="Yoo Y."/>
            <person name="Kim J.-J."/>
        </authorList>
    </citation>
    <scope>NUCLEOTIDE SEQUENCE</scope>
    <source>
        <strain evidence="8">JGD-17</strain>
    </source>
</reference>
<protein>
    <submittedName>
        <fullName evidence="8">Sulfatase-like hydrolase/transferase</fullName>
    </submittedName>
</protein>
<dbReference type="CDD" id="cd16025">
    <property type="entry name" value="PAS_like"/>
    <property type="match status" value="1"/>
</dbReference>
<evidence type="ECO:0000313" key="8">
    <source>
        <dbReference type="EMBL" id="NAY91296.1"/>
    </source>
</evidence>
<dbReference type="InterPro" id="IPR000917">
    <property type="entry name" value="Sulfatase_N"/>
</dbReference>
<keyword evidence="9" id="KW-1185">Reference proteome</keyword>
<feature type="domain" description="Sulfatase N-terminal" evidence="7">
    <location>
        <begin position="35"/>
        <end position="447"/>
    </location>
</feature>
<dbReference type="Pfam" id="PF00884">
    <property type="entry name" value="Sulfatase"/>
    <property type="match status" value="1"/>
</dbReference>
<dbReference type="InterPro" id="IPR024607">
    <property type="entry name" value="Sulfatase_CS"/>
</dbReference>
<dbReference type="GO" id="GO:0004065">
    <property type="term" value="F:arylsulfatase activity"/>
    <property type="evidence" value="ECO:0007669"/>
    <property type="project" value="TreeGrafter"/>
</dbReference>
<keyword evidence="4" id="KW-0106">Calcium</keyword>
<sequence>MKTNKVKSEMFALVALMVVFISGQMNAQTKKTDQPNFIVIVADDMGFSDVGAFGGEINTPNIDKLAQDGVRYTNFYVAPTCSPTRSMLLSGMDSHLAGLGNMYEKTAQNQMDVVGYEGYLRTDIPAISEILKDNGYHTYMAGKWHLGKAKENLPHSRGFEKSFAMLSGAGSYFDFKGPDSHIDKNHFSEDGEYLEELPKNYYATTTFTNKIIDYIDANKTDGRPFFAYLAHQAPHDPLAVPNKWLRKYQGVFDKGWDVLRDERLKRMVKMGILSEKTEMGERLWYVPGFDKLKPLAQTITARKMEVFAAVLDYMDMEIGRLMEYLEKNDLRKNTYIVFFSDNGPDAAQKADNYKNYPATEKANWFASEYTHGFENWGRKGSWTAYGPSWAQVSAAPFNGTKYTTYEGGIRSPLIVVSPDKTNAGQINTEAVMQVKDIAPTFLELAGITAPNTFKGQTTLPMQGKSWVATLKGEKSSPRTDEEYIGVELWNCKAIRKGPWKLVSMVVPYGNGSWELYNLENDPGERHNLAQSHPEKLKELVADWEEYRTTNNVIAPNRTVYDGLEDKLPPRPAFYDPEFDRGSETVPEIDNKQ</sequence>
<proteinExistence type="inferred from homology"/>
<dbReference type="InterPro" id="IPR050738">
    <property type="entry name" value="Sulfatase"/>
</dbReference>
<evidence type="ECO:0000256" key="3">
    <source>
        <dbReference type="ARBA" id="ARBA00022801"/>
    </source>
</evidence>